<name>A0ABT7M2K8_9PSEU</name>
<feature type="region of interest" description="Disordered" evidence="1">
    <location>
        <begin position="90"/>
        <end position="181"/>
    </location>
</feature>
<dbReference type="RefSeq" id="WP_286050971.1">
    <property type="nucleotide sequence ID" value="NZ_JASVWF010000001.1"/>
</dbReference>
<comment type="caution">
    <text evidence="2">The sequence shown here is derived from an EMBL/GenBank/DDBJ whole genome shotgun (WGS) entry which is preliminary data.</text>
</comment>
<evidence type="ECO:0000313" key="3">
    <source>
        <dbReference type="Proteomes" id="UP001231924"/>
    </source>
</evidence>
<keyword evidence="3" id="KW-1185">Reference proteome</keyword>
<reference evidence="2 3" key="1">
    <citation type="submission" date="2023-06" db="EMBL/GenBank/DDBJ databases">
        <title>Actinomycetospora Odt1-22.</title>
        <authorList>
            <person name="Supong K."/>
        </authorList>
    </citation>
    <scope>NUCLEOTIDE SEQUENCE [LARGE SCALE GENOMIC DNA]</scope>
    <source>
        <strain evidence="2 3">Odt1-22</strain>
    </source>
</reference>
<evidence type="ECO:0000313" key="2">
    <source>
        <dbReference type="EMBL" id="MDL5154898.1"/>
    </source>
</evidence>
<accession>A0ABT7M2K8</accession>
<proteinExistence type="predicted"/>
<sequence>MWVWRDETVRGGWRLDDTGSWRYDEPARLESVGAPGRRERPEADARVREQWARERFLADQRARRERLRPALASTPGDPFEAEPIFRSVAHEVREERRYEDGRYRHAPSDRGARIPEPHPGSGPFPAQDGGRRRLAPVDEVPPPGVGDFDPAVSPEEEMRRRAERRRRPQAEPAGGRHVLRR</sequence>
<evidence type="ECO:0000256" key="1">
    <source>
        <dbReference type="SAM" id="MobiDB-lite"/>
    </source>
</evidence>
<dbReference type="EMBL" id="JASVWF010000001">
    <property type="protein sequence ID" value="MDL5154898.1"/>
    <property type="molecule type" value="Genomic_DNA"/>
</dbReference>
<dbReference type="Proteomes" id="UP001231924">
    <property type="component" value="Unassembled WGS sequence"/>
</dbReference>
<gene>
    <name evidence="2" type="ORF">QRT03_02940</name>
</gene>
<feature type="compositionally biased region" description="Basic and acidic residues" evidence="1">
    <location>
        <begin position="90"/>
        <end position="116"/>
    </location>
</feature>
<organism evidence="2 3">
    <name type="scientific">Actinomycetospora termitidis</name>
    <dbReference type="NCBI Taxonomy" id="3053470"/>
    <lineage>
        <taxon>Bacteria</taxon>
        <taxon>Bacillati</taxon>
        <taxon>Actinomycetota</taxon>
        <taxon>Actinomycetes</taxon>
        <taxon>Pseudonocardiales</taxon>
        <taxon>Pseudonocardiaceae</taxon>
        <taxon>Actinomycetospora</taxon>
    </lineage>
</organism>
<protein>
    <submittedName>
        <fullName evidence="2">Uncharacterized protein</fullName>
    </submittedName>
</protein>